<reference evidence="1 2" key="1">
    <citation type="submission" date="2007-10" db="EMBL/GenBank/DDBJ databases">
        <title>Draft genome sequence of Dorea formicigenerans(ATCC 27755).</title>
        <authorList>
            <person name="Sudarsanam P."/>
            <person name="Ley R."/>
            <person name="Guruge J."/>
            <person name="Turnbaugh P.J."/>
            <person name="Mahowald M."/>
            <person name="Liep D."/>
            <person name="Gordon J."/>
        </authorList>
    </citation>
    <scope>NUCLEOTIDE SEQUENCE [LARGE SCALE GENOMIC DNA]</scope>
    <source>
        <strain evidence="1 2">ATCC 27755</strain>
    </source>
</reference>
<accession>B0G996</accession>
<dbReference type="PaxDb" id="411461-DORFOR_02859"/>
<organism evidence="1 2">
    <name type="scientific">Dorea formicigenerans ATCC 27755</name>
    <dbReference type="NCBI Taxonomy" id="411461"/>
    <lineage>
        <taxon>Bacteria</taxon>
        <taxon>Bacillati</taxon>
        <taxon>Bacillota</taxon>
        <taxon>Clostridia</taxon>
        <taxon>Lachnospirales</taxon>
        <taxon>Lachnospiraceae</taxon>
        <taxon>Dorea</taxon>
    </lineage>
</organism>
<dbReference type="EMBL" id="AAXA02000015">
    <property type="protein sequence ID" value="EDR46251.1"/>
    <property type="molecule type" value="Genomic_DNA"/>
</dbReference>
<sequence length="46" mass="5278">MVGNSLGSIDSLLSHFCNIAIIMQEFWHIFQIPALLNHFYASFFFG</sequence>
<evidence type="ECO:0000313" key="1">
    <source>
        <dbReference type="EMBL" id="EDR46251.1"/>
    </source>
</evidence>
<evidence type="ECO:0000313" key="2">
    <source>
        <dbReference type="Proteomes" id="UP000005359"/>
    </source>
</evidence>
<name>B0G996_9FIRM</name>
<dbReference type="Proteomes" id="UP000005359">
    <property type="component" value="Unassembled WGS sequence"/>
</dbReference>
<protein>
    <submittedName>
        <fullName evidence="1">Uncharacterized protein</fullName>
    </submittedName>
</protein>
<gene>
    <name evidence="1" type="ORF">DORFOR_02859</name>
</gene>
<dbReference type="AlphaFoldDB" id="B0G996"/>
<proteinExistence type="predicted"/>
<reference evidence="1 2" key="2">
    <citation type="submission" date="2007-10" db="EMBL/GenBank/DDBJ databases">
        <authorList>
            <person name="Fulton L."/>
            <person name="Clifton S."/>
            <person name="Fulton B."/>
            <person name="Xu J."/>
            <person name="Minx P."/>
            <person name="Pepin K.H."/>
            <person name="Johnson M."/>
            <person name="Thiruvilangam P."/>
            <person name="Bhonagiri V."/>
            <person name="Nash W.E."/>
            <person name="Wang C."/>
            <person name="Mardis E.R."/>
            <person name="Wilson R.K."/>
        </authorList>
    </citation>
    <scope>NUCLEOTIDE SEQUENCE [LARGE SCALE GENOMIC DNA]</scope>
    <source>
        <strain evidence="1 2">ATCC 27755</strain>
    </source>
</reference>
<comment type="caution">
    <text evidence="1">The sequence shown here is derived from an EMBL/GenBank/DDBJ whole genome shotgun (WGS) entry which is preliminary data.</text>
</comment>